<accession>A0A915ILZ4</accession>
<sequence length="315" mass="34158">MDYADALKEEIQHILLPQPTPASAVPQVRQQAAITAHAAIQPPAALLPPPVPQPPPPATLLPLMAPMDTSATPQPKVKTTKTAAPAKHTLPAHRSDKHGSCHKSRSRDDRHLKETQQPHTARPDSRQHEHPNDAPLHHTQSEQTRTVHSTGFYEEAYKHAFRQSPPKLTDYISPLQGDAKIQERLEALKNQLKPVFKVPLTPPPPMDVEPATSSSMSLPPTATLLGPTALTSATATTITHTTSLPPTAPTSVQTTMPAQPSLVITTRPVLNRSNKFAQLHTFPNHRLGALHHAGIAALSASYQSICRVFLAMNHA</sequence>
<feature type="compositionally biased region" description="Pro residues" evidence="1">
    <location>
        <begin position="45"/>
        <end position="59"/>
    </location>
</feature>
<feature type="compositionally biased region" description="Low complexity" evidence="1">
    <location>
        <begin position="60"/>
        <end position="89"/>
    </location>
</feature>
<feature type="region of interest" description="Disordered" evidence="1">
    <location>
        <begin position="196"/>
        <end position="217"/>
    </location>
</feature>
<feature type="compositionally biased region" description="Basic and acidic residues" evidence="1">
    <location>
        <begin position="106"/>
        <end position="140"/>
    </location>
</feature>
<evidence type="ECO:0000313" key="3">
    <source>
        <dbReference type="WBParaSite" id="nRc.2.0.1.t14884-RA"/>
    </source>
</evidence>
<keyword evidence="2" id="KW-1185">Reference proteome</keyword>
<organism evidence="2 3">
    <name type="scientific">Romanomermis culicivorax</name>
    <name type="common">Nematode worm</name>
    <dbReference type="NCBI Taxonomy" id="13658"/>
    <lineage>
        <taxon>Eukaryota</taxon>
        <taxon>Metazoa</taxon>
        <taxon>Ecdysozoa</taxon>
        <taxon>Nematoda</taxon>
        <taxon>Enoplea</taxon>
        <taxon>Dorylaimia</taxon>
        <taxon>Mermithida</taxon>
        <taxon>Mermithoidea</taxon>
        <taxon>Mermithidae</taxon>
        <taxon>Romanomermis</taxon>
    </lineage>
</organism>
<evidence type="ECO:0000313" key="2">
    <source>
        <dbReference type="Proteomes" id="UP000887565"/>
    </source>
</evidence>
<dbReference type="AlphaFoldDB" id="A0A915ILZ4"/>
<proteinExistence type="predicted"/>
<dbReference type="Proteomes" id="UP000887565">
    <property type="component" value="Unplaced"/>
</dbReference>
<feature type="region of interest" description="Disordered" evidence="1">
    <location>
        <begin position="45"/>
        <end position="145"/>
    </location>
</feature>
<dbReference type="WBParaSite" id="nRc.2.0.1.t14884-RA">
    <property type="protein sequence ID" value="nRc.2.0.1.t14884-RA"/>
    <property type="gene ID" value="nRc.2.0.1.g14884"/>
</dbReference>
<reference evidence="3" key="1">
    <citation type="submission" date="2022-11" db="UniProtKB">
        <authorList>
            <consortium name="WormBaseParasite"/>
        </authorList>
    </citation>
    <scope>IDENTIFICATION</scope>
</reference>
<evidence type="ECO:0000256" key="1">
    <source>
        <dbReference type="SAM" id="MobiDB-lite"/>
    </source>
</evidence>
<name>A0A915ILZ4_ROMCU</name>
<protein>
    <submittedName>
        <fullName evidence="3">Uncharacterized protein</fullName>
    </submittedName>
</protein>